<dbReference type="Gene3D" id="3.90.25.10">
    <property type="entry name" value="UDP-galactose 4-epimerase, domain 1"/>
    <property type="match status" value="1"/>
</dbReference>
<dbReference type="NCBIfam" id="TIGR01214">
    <property type="entry name" value="rmlD"/>
    <property type="match status" value="1"/>
</dbReference>
<organism evidence="8 9">
    <name type="scientific">Pseudohalioglobus lutimaris</name>
    <dbReference type="NCBI Taxonomy" id="1737061"/>
    <lineage>
        <taxon>Bacteria</taxon>
        <taxon>Pseudomonadati</taxon>
        <taxon>Pseudomonadota</taxon>
        <taxon>Gammaproteobacteria</taxon>
        <taxon>Cellvibrionales</taxon>
        <taxon>Halieaceae</taxon>
        <taxon>Pseudohalioglobus</taxon>
    </lineage>
</organism>
<keyword evidence="9" id="KW-1185">Reference proteome</keyword>
<keyword evidence="6" id="KW-0521">NADP</keyword>
<dbReference type="UniPathway" id="UPA00281"/>
<evidence type="ECO:0000256" key="4">
    <source>
        <dbReference type="ARBA" id="ARBA00017099"/>
    </source>
</evidence>
<dbReference type="SUPFAM" id="SSF51735">
    <property type="entry name" value="NAD(P)-binding Rossmann-fold domains"/>
    <property type="match status" value="1"/>
</dbReference>
<accession>A0A2N5X942</accession>
<evidence type="ECO:0000256" key="5">
    <source>
        <dbReference type="ARBA" id="ARBA00048200"/>
    </source>
</evidence>
<dbReference type="Gene3D" id="3.40.50.720">
    <property type="entry name" value="NAD(P)-binding Rossmann-like Domain"/>
    <property type="match status" value="1"/>
</dbReference>
<sequence length="290" mass="31234">MVSKVLVTGAGGQLGRELLRTAPAAIECLALSRADLDIGDARAVKALVDRIQPDLVINAAAYTAVDKAESEPALAMRINGEGAGYIAAACADAGARLMHVSTDFVFDGSNSKPYLPDAPTAPLGEYGRSKLAGERAVQAALPTALIVRTAWVYSAYGANFVKTMLKLMAEREEIAVVADQVGTPTWARGLATALWLAAQKPYLQGIMHWTDAGVCSWYDFAVAIAEEGHAMELLSRRPRVRPIPGSAYPTPAERPAYSVLNKDGAWEALETEGRHWRVQLREMLQELKES</sequence>
<dbReference type="GO" id="GO:0008831">
    <property type="term" value="F:dTDP-4-dehydrorhamnose reductase activity"/>
    <property type="evidence" value="ECO:0007669"/>
    <property type="project" value="UniProtKB-EC"/>
</dbReference>
<comment type="function">
    <text evidence="6">Catalyzes the reduction of dTDP-6-deoxy-L-lyxo-4-hexulose to yield dTDP-L-rhamnose.</text>
</comment>
<dbReference type="InterPro" id="IPR005913">
    <property type="entry name" value="dTDP_dehydrorham_reduct"/>
</dbReference>
<gene>
    <name evidence="8" type="primary">rfbD</name>
    <name evidence="8" type="ORF">C0039_01460</name>
</gene>
<evidence type="ECO:0000313" key="8">
    <source>
        <dbReference type="EMBL" id="PLW71014.1"/>
    </source>
</evidence>
<dbReference type="Proteomes" id="UP000235005">
    <property type="component" value="Unassembled WGS sequence"/>
</dbReference>
<comment type="similarity">
    <text evidence="2 6">Belongs to the dTDP-4-dehydrorhamnose reductase family.</text>
</comment>
<dbReference type="GO" id="GO:0009243">
    <property type="term" value="P:O antigen biosynthetic process"/>
    <property type="evidence" value="ECO:0007669"/>
    <property type="project" value="UniProtKB-UniPathway"/>
</dbReference>
<protein>
    <recommendedName>
        <fullName evidence="4 6">dTDP-4-dehydrorhamnose reductase</fullName>
        <ecNumber evidence="3 6">1.1.1.133</ecNumber>
    </recommendedName>
</protein>
<dbReference type="UniPathway" id="UPA00124"/>
<comment type="pathway">
    <text evidence="1 6">Carbohydrate biosynthesis; dTDP-L-rhamnose biosynthesis.</text>
</comment>
<keyword evidence="6" id="KW-0560">Oxidoreductase</keyword>
<dbReference type="PANTHER" id="PTHR10491">
    <property type="entry name" value="DTDP-4-DEHYDRORHAMNOSE REDUCTASE"/>
    <property type="match status" value="1"/>
</dbReference>
<dbReference type="Pfam" id="PF04321">
    <property type="entry name" value="RmlD_sub_bind"/>
    <property type="match status" value="1"/>
</dbReference>
<dbReference type="EMBL" id="PKUS01000001">
    <property type="protein sequence ID" value="PLW71014.1"/>
    <property type="molecule type" value="Genomic_DNA"/>
</dbReference>
<dbReference type="CDD" id="cd05254">
    <property type="entry name" value="dTDP_HR_like_SDR_e"/>
    <property type="match status" value="1"/>
</dbReference>
<dbReference type="GO" id="GO:0019305">
    <property type="term" value="P:dTDP-rhamnose biosynthetic process"/>
    <property type="evidence" value="ECO:0007669"/>
    <property type="project" value="UniProtKB-UniPathway"/>
</dbReference>
<evidence type="ECO:0000259" key="7">
    <source>
        <dbReference type="Pfam" id="PF04321"/>
    </source>
</evidence>
<dbReference type="PANTHER" id="PTHR10491:SF4">
    <property type="entry name" value="METHIONINE ADENOSYLTRANSFERASE 2 SUBUNIT BETA"/>
    <property type="match status" value="1"/>
</dbReference>
<evidence type="ECO:0000313" key="9">
    <source>
        <dbReference type="Proteomes" id="UP000235005"/>
    </source>
</evidence>
<name>A0A2N5X942_9GAMM</name>
<evidence type="ECO:0000256" key="6">
    <source>
        <dbReference type="RuleBase" id="RU364082"/>
    </source>
</evidence>
<proteinExistence type="inferred from homology"/>
<evidence type="ECO:0000256" key="3">
    <source>
        <dbReference type="ARBA" id="ARBA00012929"/>
    </source>
</evidence>
<comment type="caution">
    <text evidence="8">The sequence shown here is derived from an EMBL/GenBank/DDBJ whole genome shotgun (WGS) entry which is preliminary data.</text>
</comment>
<dbReference type="OrthoDB" id="9803892at2"/>
<dbReference type="GO" id="GO:0005829">
    <property type="term" value="C:cytosol"/>
    <property type="evidence" value="ECO:0007669"/>
    <property type="project" value="TreeGrafter"/>
</dbReference>
<dbReference type="EC" id="1.1.1.133" evidence="3 6"/>
<evidence type="ECO:0000256" key="1">
    <source>
        <dbReference type="ARBA" id="ARBA00004781"/>
    </source>
</evidence>
<feature type="domain" description="RmlD-like substrate binding" evidence="7">
    <location>
        <begin position="4"/>
        <end position="287"/>
    </location>
</feature>
<comment type="cofactor">
    <cofactor evidence="6">
        <name>Mg(2+)</name>
        <dbReference type="ChEBI" id="CHEBI:18420"/>
    </cofactor>
    <text evidence="6">Binds 1 Mg(2+) ion per monomer.</text>
</comment>
<comment type="catalytic activity">
    <reaction evidence="5 6">
        <text>dTDP-beta-L-rhamnose + NADP(+) = dTDP-4-dehydro-beta-L-rhamnose + NADPH + H(+)</text>
        <dbReference type="Rhea" id="RHEA:21796"/>
        <dbReference type="ChEBI" id="CHEBI:15378"/>
        <dbReference type="ChEBI" id="CHEBI:57510"/>
        <dbReference type="ChEBI" id="CHEBI:57783"/>
        <dbReference type="ChEBI" id="CHEBI:58349"/>
        <dbReference type="ChEBI" id="CHEBI:62830"/>
        <dbReference type="EC" id="1.1.1.133"/>
    </reaction>
</comment>
<dbReference type="InterPro" id="IPR029903">
    <property type="entry name" value="RmlD-like-bd"/>
</dbReference>
<dbReference type="InterPro" id="IPR036291">
    <property type="entry name" value="NAD(P)-bd_dom_sf"/>
</dbReference>
<reference evidence="8 9" key="1">
    <citation type="submission" date="2018-01" db="EMBL/GenBank/DDBJ databases">
        <title>The draft genome sequence of Halioglobus lutimaris HF004.</title>
        <authorList>
            <person name="Du Z.-J."/>
            <person name="Shi M.-J."/>
        </authorList>
    </citation>
    <scope>NUCLEOTIDE SEQUENCE [LARGE SCALE GENOMIC DNA]</scope>
    <source>
        <strain evidence="8 9">HF004</strain>
    </source>
</reference>
<dbReference type="AlphaFoldDB" id="A0A2N5X942"/>
<evidence type="ECO:0000256" key="2">
    <source>
        <dbReference type="ARBA" id="ARBA00010944"/>
    </source>
</evidence>